<dbReference type="EMBL" id="GGEC01056975">
    <property type="protein sequence ID" value="MBX37459.1"/>
    <property type="molecule type" value="Transcribed_RNA"/>
</dbReference>
<keyword evidence="1" id="KW-0812">Transmembrane</keyword>
<protein>
    <submittedName>
        <fullName evidence="2">Uncharacterized protein</fullName>
    </submittedName>
</protein>
<reference evidence="2" key="1">
    <citation type="submission" date="2018-02" db="EMBL/GenBank/DDBJ databases">
        <title>Rhizophora mucronata_Transcriptome.</title>
        <authorList>
            <person name="Meera S.P."/>
            <person name="Sreeshan A."/>
            <person name="Augustine A."/>
        </authorList>
    </citation>
    <scope>NUCLEOTIDE SEQUENCE</scope>
    <source>
        <tissue evidence="2">Leaf</tissue>
    </source>
</reference>
<sequence>MLSWTFKLYLGPSIVLHYSYFSMSLPFKHAYTILIYLCGMRSGGE</sequence>
<evidence type="ECO:0000313" key="2">
    <source>
        <dbReference type="EMBL" id="MBX37459.1"/>
    </source>
</evidence>
<organism evidence="2">
    <name type="scientific">Rhizophora mucronata</name>
    <name type="common">Asiatic mangrove</name>
    <dbReference type="NCBI Taxonomy" id="61149"/>
    <lineage>
        <taxon>Eukaryota</taxon>
        <taxon>Viridiplantae</taxon>
        <taxon>Streptophyta</taxon>
        <taxon>Embryophyta</taxon>
        <taxon>Tracheophyta</taxon>
        <taxon>Spermatophyta</taxon>
        <taxon>Magnoliopsida</taxon>
        <taxon>eudicotyledons</taxon>
        <taxon>Gunneridae</taxon>
        <taxon>Pentapetalae</taxon>
        <taxon>rosids</taxon>
        <taxon>fabids</taxon>
        <taxon>Malpighiales</taxon>
        <taxon>Rhizophoraceae</taxon>
        <taxon>Rhizophora</taxon>
    </lineage>
</organism>
<accession>A0A2P2N4Q0</accession>
<dbReference type="AlphaFoldDB" id="A0A2P2N4Q0"/>
<keyword evidence="1" id="KW-1133">Transmembrane helix</keyword>
<keyword evidence="1" id="KW-0472">Membrane</keyword>
<proteinExistence type="predicted"/>
<feature type="transmembrane region" description="Helical" evidence="1">
    <location>
        <begin position="20"/>
        <end position="39"/>
    </location>
</feature>
<name>A0A2P2N4Q0_RHIMU</name>
<evidence type="ECO:0000256" key="1">
    <source>
        <dbReference type="SAM" id="Phobius"/>
    </source>
</evidence>